<sequence length="298" mass="33300">MTPDQCKKLEEAGTTAHRLGSGPNGWVERLGDVVNISYKSETALEELLAGLAEQTAASGWKPERIFTRFLPLKNADRIAPVLHSGDASLPWTLVVTEGGVRYGIDMAAGYSHGLFLDQRKNRARLRMLKPKRVLNTFAHTCSFSVVAALGGAETLSVDLSRKWLDRGRQNLLLNDIPDTGHRFLAEDTLELLPKLDPRKERFDAIILDPPTFSRGKNNRRWQVENDFEQLLNAALELAMPKCAILISTNCTKLDAASLERRARRCAKEQRLVADYVHGQSQIDFPPGHGSSTLWMMVR</sequence>
<dbReference type="EMBL" id="QNRR01000002">
    <property type="protein sequence ID" value="RBP45885.1"/>
    <property type="molecule type" value="Genomic_DNA"/>
</dbReference>
<dbReference type="InterPro" id="IPR029063">
    <property type="entry name" value="SAM-dependent_MTases_sf"/>
</dbReference>
<dbReference type="AlphaFoldDB" id="A0A366HQD8"/>
<evidence type="ECO:0000256" key="2">
    <source>
        <dbReference type="ARBA" id="ARBA00022679"/>
    </source>
</evidence>
<dbReference type="SUPFAM" id="SSF53335">
    <property type="entry name" value="S-adenosyl-L-methionine-dependent methyltransferases"/>
    <property type="match status" value="1"/>
</dbReference>
<keyword evidence="6" id="KW-1185">Reference proteome</keyword>
<evidence type="ECO:0000313" key="5">
    <source>
        <dbReference type="EMBL" id="RBP45885.1"/>
    </source>
</evidence>
<accession>A0A366HQD8</accession>
<proteinExistence type="predicted"/>
<evidence type="ECO:0000259" key="4">
    <source>
        <dbReference type="Pfam" id="PF10672"/>
    </source>
</evidence>
<gene>
    <name evidence="5" type="ORF">DES53_102269</name>
</gene>
<comment type="caution">
    <text evidence="5">The sequence shown here is derived from an EMBL/GenBank/DDBJ whole genome shotgun (WGS) entry which is preliminary data.</text>
</comment>
<keyword evidence="3" id="KW-0949">S-adenosyl-L-methionine</keyword>
<dbReference type="InterPro" id="IPR019614">
    <property type="entry name" value="SAM-dep_methyl-trfase"/>
</dbReference>
<dbReference type="PANTHER" id="PTHR43042:SF3">
    <property type="entry name" value="RIBOSOMAL RNA LARGE SUBUNIT METHYLTRANSFERASE YWBD-RELATED"/>
    <property type="match status" value="1"/>
</dbReference>
<dbReference type="GO" id="GO:0008168">
    <property type="term" value="F:methyltransferase activity"/>
    <property type="evidence" value="ECO:0007669"/>
    <property type="project" value="UniProtKB-KW"/>
</dbReference>
<dbReference type="Proteomes" id="UP000253426">
    <property type="component" value="Unassembled WGS sequence"/>
</dbReference>
<dbReference type="Gene3D" id="3.40.50.150">
    <property type="entry name" value="Vaccinia Virus protein VP39"/>
    <property type="match status" value="1"/>
</dbReference>
<organism evidence="5 6">
    <name type="scientific">Roseimicrobium gellanilyticum</name>
    <dbReference type="NCBI Taxonomy" id="748857"/>
    <lineage>
        <taxon>Bacteria</taxon>
        <taxon>Pseudomonadati</taxon>
        <taxon>Verrucomicrobiota</taxon>
        <taxon>Verrucomicrobiia</taxon>
        <taxon>Verrucomicrobiales</taxon>
        <taxon>Verrucomicrobiaceae</taxon>
        <taxon>Roseimicrobium</taxon>
    </lineage>
</organism>
<protein>
    <submittedName>
        <fullName evidence="5">23S rRNA (Cytosine1962-C5)-methyltransferase</fullName>
    </submittedName>
</protein>
<name>A0A366HQD8_9BACT</name>
<evidence type="ECO:0000256" key="1">
    <source>
        <dbReference type="ARBA" id="ARBA00022603"/>
    </source>
</evidence>
<reference evidence="5 6" key="1">
    <citation type="submission" date="2018-06" db="EMBL/GenBank/DDBJ databases">
        <title>Genomic Encyclopedia of Type Strains, Phase IV (KMG-IV): sequencing the most valuable type-strain genomes for metagenomic binning, comparative biology and taxonomic classification.</title>
        <authorList>
            <person name="Goeker M."/>
        </authorList>
    </citation>
    <scope>NUCLEOTIDE SEQUENCE [LARGE SCALE GENOMIC DNA]</scope>
    <source>
        <strain evidence="5 6">DSM 25532</strain>
    </source>
</reference>
<evidence type="ECO:0000313" key="6">
    <source>
        <dbReference type="Proteomes" id="UP000253426"/>
    </source>
</evidence>
<keyword evidence="2 5" id="KW-0808">Transferase</keyword>
<dbReference type="CDD" id="cd02440">
    <property type="entry name" value="AdoMet_MTases"/>
    <property type="match status" value="1"/>
</dbReference>
<keyword evidence="1 5" id="KW-0489">Methyltransferase</keyword>
<dbReference type="Pfam" id="PF10672">
    <property type="entry name" value="Methyltrans_SAM"/>
    <property type="match status" value="1"/>
</dbReference>
<dbReference type="GO" id="GO:0032259">
    <property type="term" value="P:methylation"/>
    <property type="evidence" value="ECO:0007669"/>
    <property type="project" value="UniProtKB-KW"/>
</dbReference>
<feature type="domain" description="S-adenosylmethionine-dependent methyltransferase" evidence="4">
    <location>
        <begin position="50"/>
        <end position="266"/>
    </location>
</feature>
<dbReference type="PANTHER" id="PTHR43042">
    <property type="entry name" value="SAM-DEPENDENT METHYLTRANSFERASE"/>
    <property type="match status" value="1"/>
</dbReference>
<evidence type="ECO:0000256" key="3">
    <source>
        <dbReference type="ARBA" id="ARBA00022691"/>
    </source>
</evidence>